<evidence type="ECO:0000256" key="13">
    <source>
        <dbReference type="ARBA" id="ARBA00048483"/>
    </source>
</evidence>
<evidence type="ECO:0000313" key="17">
    <source>
        <dbReference type="Proteomes" id="UP000766486"/>
    </source>
</evidence>
<feature type="transmembrane region" description="Helical" evidence="14">
    <location>
        <begin position="113"/>
        <end position="130"/>
    </location>
</feature>
<dbReference type="InterPro" id="IPR017927">
    <property type="entry name" value="FAD-bd_FR_type"/>
</dbReference>
<keyword evidence="5" id="KW-1003">Cell membrane</keyword>
<dbReference type="PANTHER" id="PTHR32361:SF9">
    <property type="entry name" value="FERRIC REDUCTASE TRANSMEMBRANE COMPONENT 3-RELATED"/>
    <property type="match status" value="1"/>
</dbReference>
<dbReference type="CDD" id="cd06186">
    <property type="entry name" value="NOX_Duox_like_FAD_NADP"/>
    <property type="match status" value="1"/>
</dbReference>
<sequence>MALCVFLGMRNTPLGILASTSHTQVNRLHRIVGYTTVFLVAIHAAFYTVHFARNGKLQSLLKFEDLAGMGAGICMLILLMGFFRNQHYEIFYTSHIVGFIFCVWLTALHRPDWAKKLPIVMSFIGLLWVMDRLIRAARFTYNLINNQVVMYPLPGGATRLVLKKPSSHSAKPGSHCFLWIPQVSIYQNHPFTIVSNDHKGLELVMKRCDGFTKHVNDLALQKPGQVAWVSIDGPYGSLPDATVYDKLVLVAGGSGGAFTFGLMNYYFSCPKRALIQSIDFVWAVRSTDCGSNVKVTIYITSQESSLGDNTRSDLVANEIQDGLQTMSRHVIGSDDGSQEDDESVVMPTEDAIKIIKNEANIIYGKLCTTALIQGVMQTVNSQDRVLIAACGPTSLTNDLRDSVDDYQSHFSSTIDIYCEDFGS</sequence>
<dbReference type="InterPro" id="IPR017938">
    <property type="entry name" value="Riboflavin_synthase-like_b-brl"/>
</dbReference>
<evidence type="ECO:0000256" key="9">
    <source>
        <dbReference type="ARBA" id="ARBA00023002"/>
    </source>
</evidence>
<dbReference type="Gene3D" id="3.40.50.80">
    <property type="entry name" value="Nucleotide-binding domain of ferredoxin-NADP reductase (FNR) module"/>
    <property type="match status" value="1"/>
</dbReference>
<evidence type="ECO:0000256" key="3">
    <source>
        <dbReference type="ARBA" id="ARBA00012668"/>
    </source>
</evidence>
<dbReference type="SUPFAM" id="SSF63380">
    <property type="entry name" value="Riboflavin synthase domain-like"/>
    <property type="match status" value="1"/>
</dbReference>
<dbReference type="SFLD" id="SFLDS00052">
    <property type="entry name" value="Ferric_Reductase_Domain"/>
    <property type="match status" value="1"/>
</dbReference>
<proteinExistence type="inferred from homology"/>
<keyword evidence="11 14" id="KW-0472">Membrane</keyword>
<evidence type="ECO:0000313" key="16">
    <source>
        <dbReference type="EMBL" id="VUC37575.1"/>
    </source>
</evidence>
<dbReference type="EC" id="1.16.1.9" evidence="3"/>
<keyword evidence="10" id="KW-0406">Ion transport</keyword>
<keyword evidence="9" id="KW-0560">Oxidoreductase</keyword>
<dbReference type="InterPro" id="IPR051410">
    <property type="entry name" value="Ferric/Cupric_Reductase"/>
</dbReference>
<dbReference type="Proteomes" id="UP000766486">
    <property type="component" value="Unassembled WGS sequence"/>
</dbReference>
<accession>A0ABY6V508</accession>
<dbReference type="PROSITE" id="PS51384">
    <property type="entry name" value="FAD_FR"/>
    <property type="match status" value="1"/>
</dbReference>
<evidence type="ECO:0000256" key="14">
    <source>
        <dbReference type="SAM" id="Phobius"/>
    </source>
</evidence>
<evidence type="ECO:0000256" key="10">
    <source>
        <dbReference type="ARBA" id="ARBA00023065"/>
    </source>
</evidence>
<dbReference type="Pfam" id="PF08030">
    <property type="entry name" value="NAD_binding_6"/>
    <property type="match status" value="1"/>
</dbReference>
<dbReference type="InterPro" id="IPR013130">
    <property type="entry name" value="Fe3_Rdtase_TM_dom"/>
</dbReference>
<reference evidence="16 17" key="1">
    <citation type="submission" date="2019-06" db="EMBL/GenBank/DDBJ databases">
        <authorList>
            <person name="Broberg M."/>
        </authorList>
    </citation>
    <scope>NUCLEOTIDE SEQUENCE [LARGE SCALE GENOMIC DNA]</scope>
</reference>
<evidence type="ECO:0000256" key="1">
    <source>
        <dbReference type="ARBA" id="ARBA00004651"/>
    </source>
</evidence>
<keyword evidence="4" id="KW-0813">Transport</keyword>
<comment type="similarity">
    <text evidence="2">Belongs to the ferric reductase (FRE) family.</text>
</comment>
<gene>
    <name evidence="16" type="ORF">CLO192961_LOCUS476175</name>
</gene>
<protein>
    <recommendedName>
        <fullName evidence="3">ferric-chelate reductase (NADPH)</fullName>
        <ecNumber evidence="3">1.16.1.9</ecNumber>
    </recommendedName>
</protein>
<keyword evidence="17" id="KW-1185">Reference proteome</keyword>
<dbReference type="InterPro" id="IPR013121">
    <property type="entry name" value="Fe_red_NAD-bd_6"/>
</dbReference>
<evidence type="ECO:0000256" key="4">
    <source>
        <dbReference type="ARBA" id="ARBA00022448"/>
    </source>
</evidence>
<dbReference type="InterPro" id="IPR039261">
    <property type="entry name" value="FNR_nucleotide-bd"/>
</dbReference>
<dbReference type="Pfam" id="PF01794">
    <property type="entry name" value="Ferric_reduct"/>
    <property type="match status" value="1"/>
</dbReference>
<feature type="transmembrane region" description="Helical" evidence="14">
    <location>
        <begin position="31"/>
        <end position="51"/>
    </location>
</feature>
<dbReference type="SUPFAM" id="SSF52343">
    <property type="entry name" value="Ferredoxin reductase-like, C-terminal NADP-linked domain"/>
    <property type="match status" value="1"/>
</dbReference>
<organism evidence="16 17">
    <name type="scientific">Bionectria ochroleuca</name>
    <name type="common">Gliocladium roseum</name>
    <dbReference type="NCBI Taxonomy" id="29856"/>
    <lineage>
        <taxon>Eukaryota</taxon>
        <taxon>Fungi</taxon>
        <taxon>Dikarya</taxon>
        <taxon>Ascomycota</taxon>
        <taxon>Pezizomycotina</taxon>
        <taxon>Sordariomycetes</taxon>
        <taxon>Hypocreomycetidae</taxon>
        <taxon>Hypocreales</taxon>
        <taxon>Bionectriaceae</taxon>
        <taxon>Clonostachys</taxon>
    </lineage>
</organism>
<feature type="transmembrane region" description="Helical" evidence="14">
    <location>
        <begin position="247"/>
        <end position="267"/>
    </location>
</feature>
<feature type="transmembrane region" description="Helical" evidence="14">
    <location>
        <begin position="66"/>
        <end position="83"/>
    </location>
</feature>
<keyword evidence="6 14" id="KW-0812">Transmembrane</keyword>
<keyword evidence="8 14" id="KW-1133">Transmembrane helix</keyword>
<evidence type="ECO:0000256" key="7">
    <source>
        <dbReference type="ARBA" id="ARBA00022982"/>
    </source>
</evidence>
<evidence type="ECO:0000256" key="8">
    <source>
        <dbReference type="ARBA" id="ARBA00022989"/>
    </source>
</evidence>
<dbReference type="EMBL" id="CABFNS010001012">
    <property type="protein sequence ID" value="VUC37575.1"/>
    <property type="molecule type" value="Genomic_DNA"/>
</dbReference>
<feature type="domain" description="FAD-binding FR-type" evidence="15">
    <location>
        <begin position="126"/>
        <end position="241"/>
    </location>
</feature>
<keyword evidence="7" id="KW-0249">Electron transport</keyword>
<keyword evidence="12" id="KW-0325">Glycoprotein</keyword>
<dbReference type="PANTHER" id="PTHR32361">
    <property type="entry name" value="FERRIC/CUPRIC REDUCTASE TRANSMEMBRANE COMPONENT"/>
    <property type="match status" value="1"/>
</dbReference>
<comment type="subcellular location">
    <subcellularLocation>
        <location evidence="1">Cell membrane</location>
        <topology evidence="1">Multi-pass membrane protein</topology>
    </subcellularLocation>
</comment>
<dbReference type="InterPro" id="IPR013112">
    <property type="entry name" value="FAD-bd_8"/>
</dbReference>
<evidence type="ECO:0000256" key="2">
    <source>
        <dbReference type="ARBA" id="ARBA00006278"/>
    </source>
</evidence>
<evidence type="ECO:0000256" key="12">
    <source>
        <dbReference type="ARBA" id="ARBA00023180"/>
    </source>
</evidence>
<evidence type="ECO:0000256" key="5">
    <source>
        <dbReference type="ARBA" id="ARBA00022475"/>
    </source>
</evidence>
<comment type="caution">
    <text evidence="16">The sequence shown here is derived from an EMBL/GenBank/DDBJ whole genome shotgun (WGS) entry which is preliminary data.</text>
</comment>
<evidence type="ECO:0000256" key="6">
    <source>
        <dbReference type="ARBA" id="ARBA00022692"/>
    </source>
</evidence>
<name>A0ABY6V508_BIOOC</name>
<dbReference type="SFLD" id="SFLDG01168">
    <property type="entry name" value="Ferric_reductase_subgroup_(FRE"/>
    <property type="match status" value="1"/>
</dbReference>
<feature type="transmembrane region" description="Helical" evidence="14">
    <location>
        <begin position="90"/>
        <end position="107"/>
    </location>
</feature>
<dbReference type="Pfam" id="PF08022">
    <property type="entry name" value="FAD_binding_8"/>
    <property type="match status" value="1"/>
</dbReference>
<evidence type="ECO:0000259" key="15">
    <source>
        <dbReference type="PROSITE" id="PS51384"/>
    </source>
</evidence>
<comment type="catalytic activity">
    <reaction evidence="13">
        <text>2 a Fe(II)-siderophore + NADP(+) + H(+) = 2 a Fe(III)-siderophore + NADPH</text>
        <dbReference type="Rhea" id="RHEA:28795"/>
        <dbReference type="Rhea" id="RHEA-COMP:11342"/>
        <dbReference type="Rhea" id="RHEA-COMP:11344"/>
        <dbReference type="ChEBI" id="CHEBI:15378"/>
        <dbReference type="ChEBI" id="CHEBI:29033"/>
        <dbReference type="ChEBI" id="CHEBI:29034"/>
        <dbReference type="ChEBI" id="CHEBI:57783"/>
        <dbReference type="ChEBI" id="CHEBI:58349"/>
        <dbReference type="EC" id="1.16.1.9"/>
    </reaction>
</comment>
<evidence type="ECO:0000256" key="11">
    <source>
        <dbReference type="ARBA" id="ARBA00023136"/>
    </source>
</evidence>